<feature type="compositionally biased region" description="Basic and acidic residues" evidence="1">
    <location>
        <begin position="55"/>
        <end position="67"/>
    </location>
</feature>
<protein>
    <recommendedName>
        <fullName evidence="4">Preprotein translocase subunit SECE1</fullName>
    </recommendedName>
</protein>
<name>A0A067G4N7_CITSI</name>
<gene>
    <name evidence="2" type="ORF">CISIN_1g030842mg</name>
</gene>
<dbReference type="InterPro" id="IPR038379">
    <property type="entry name" value="SecE_sf"/>
</dbReference>
<dbReference type="eggNOG" id="ENOG502S47G">
    <property type="taxonomic scope" value="Eukaryota"/>
</dbReference>
<dbReference type="AlphaFoldDB" id="A0A067G4N7"/>
<evidence type="ECO:0000313" key="2">
    <source>
        <dbReference type="EMBL" id="KDO74563.1"/>
    </source>
</evidence>
<dbReference type="Proteomes" id="UP000027120">
    <property type="component" value="Unassembled WGS sequence"/>
</dbReference>
<organism evidence="2 3">
    <name type="scientific">Citrus sinensis</name>
    <name type="common">Sweet orange</name>
    <name type="synonym">Citrus aurantium var. sinensis</name>
    <dbReference type="NCBI Taxonomy" id="2711"/>
    <lineage>
        <taxon>Eukaryota</taxon>
        <taxon>Viridiplantae</taxon>
        <taxon>Streptophyta</taxon>
        <taxon>Embryophyta</taxon>
        <taxon>Tracheophyta</taxon>
        <taxon>Spermatophyta</taxon>
        <taxon>Magnoliopsida</taxon>
        <taxon>eudicotyledons</taxon>
        <taxon>Gunneridae</taxon>
        <taxon>Pentapetalae</taxon>
        <taxon>rosids</taxon>
        <taxon>malvids</taxon>
        <taxon>Sapindales</taxon>
        <taxon>Rutaceae</taxon>
        <taxon>Aurantioideae</taxon>
        <taxon>Citrus</taxon>
    </lineage>
</organism>
<accession>A0A067G4N7</accession>
<proteinExistence type="predicted"/>
<dbReference type="PANTHER" id="PTHR37240">
    <property type="entry name" value="PREPROTEIN TRANSLOCASE SUBUNIT SECE1"/>
    <property type="match status" value="1"/>
</dbReference>
<reference evidence="2 3" key="1">
    <citation type="submission" date="2014-04" db="EMBL/GenBank/DDBJ databases">
        <authorList>
            <consortium name="International Citrus Genome Consortium"/>
            <person name="Gmitter F."/>
            <person name="Chen C."/>
            <person name="Farmerie W."/>
            <person name="Harkins T."/>
            <person name="Desany B."/>
            <person name="Mohiuddin M."/>
            <person name="Kodira C."/>
            <person name="Borodovsky M."/>
            <person name="Lomsadze A."/>
            <person name="Burns P."/>
            <person name="Jenkins J."/>
            <person name="Prochnik S."/>
            <person name="Shu S."/>
            <person name="Chapman J."/>
            <person name="Pitluck S."/>
            <person name="Schmutz J."/>
            <person name="Rokhsar D."/>
        </authorList>
    </citation>
    <scope>NUCLEOTIDE SEQUENCE</scope>
</reference>
<evidence type="ECO:0008006" key="4">
    <source>
        <dbReference type="Google" id="ProtNLM"/>
    </source>
</evidence>
<dbReference type="Gene3D" id="1.20.5.1030">
    <property type="entry name" value="Preprotein translocase secy subunit"/>
    <property type="match status" value="1"/>
</dbReference>
<dbReference type="EMBL" id="KK784883">
    <property type="protein sequence ID" value="KDO74563.1"/>
    <property type="molecule type" value="Genomic_DNA"/>
</dbReference>
<feature type="region of interest" description="Disordered" evidence="1">
    <location>
        <begin position="55"/>
        <end position="87"/>
    </location>
</feature>
<dbReference type="PANTHER" id="PTHR37240:SF1">
    <property type="entry name" value="PREPROTEIN TRANSLOCASE SUBUNIT SECE1"/>
    <property type="match status" value="1"/>
</dbReference>
<sequence length="170" mass="18266">MALSLSLHLPVTPVLPKAYVQSKPPPVSHYISLRRLRLTSATALGKNRSVLVKAVERSQESAEKSETVNEPESEPANPATESSAELSELGSEIKKVLKEKKEEKAGDLLSGVGEEIREIEWPAFGKVLGTTGVVLGVIAGSSVVLLTVNFVLAELSDRAFAGRGVQDFFR</sequence>
<evidence type="ECO:0000256" key="1">
    <source>
        <dbReference type="SAM" id="MobiDB-lite"/>
    </source>
</evidence>
<evidence type="ECO:0000313" key="3">
    <source>
        <dbReference type="Proteomes" id="UP000027120"/>
    </source>
</evidence>
<dbReference type="PaxDb" id="2711-XP_006489398.1"/>
<keyword evidence="3" id="KW-1185">Reference proteome</keyword>
<dbReference type="InterPro" id="IPR055330">
    <property type="entry name" value="SECE1-like"/>
</dbReference>
<dbReference type="STRING" id="2711.A0A067G4N7"/>